<keyword evidence="3" id="KW-1185">Reference proteome</keyword>
<feature type="compositionally biased region" description="Low complexity" evidence="1">
    <location>
        <begin position="256"/>
        <end position="270"/>
    </location>
</feature>
<evidence type="ECO:0000256" key="1">
    <source>
        <dbReference type="SAM" id="MobiDB-lite"/>
    </source>
</evidence>
<name>A0A813G7S5_POLGL</name>
<dbReference type="EMBL" id="CAJNNV010027619">
    <property type="protein sequence ID" value="CAE8620975.1"/>
    <property type="molecule type" value="Genomic_DNA"/>
</dbReference>
<proteinExistence type="predicted"/>
<evidence type="ECO:0000313" key="3">
    <source>
        <dbReference type="Proteomes" id="UP000654075"/>
    </source>
</evidence>
<evidence type="ECO:0000313" key="2">
    <source>
        <dbReference type="EMBL" id="CAE8620975.1"/>
    </source>
</evidence>
<accession>A0A813G7S5</accession>
<dbReference type="Proteomes" id="UP000654075">
    <property type="component" value="Unassembled WGS sequence"/>
</dbReference>
<feature type="region of interest" description="Disordered" evidence="1">
    <location>
        <begin position="227"/>
        <end position="301"/>
    </location>
</feature>
<protein>
    <submittedName>
        <fullName evidence="2">Uncharacterized protein</fullName>
    </submittedName>
</protein>
<comment type="caution">
    <text evidence="2">The sequence shown here is derived from an EMBL/GenBank/DDBJ whole genome shotgun (WGS) entry which is preliminary data.</text>
</comment>
<gene>
    <name evidence="2" type="ORF">PGLA1383_LOCUS38500</name>
</gene>
<organism evidence="2 3">
    <name type="scientific">Polarella glacialis</name>
    <name type="common">Dinoflagellate</name>
    <dbReference type="NCBI Taxonomy" id="89957"/>
    <lineage>
        <taxon>Eukaryota</taxon>
        <taxon>Sar</taxon>
        <taxon>Alveolata</taxon>
        <taxon>Dinophyceae</taxon>
        <taxon>Suessiales</taxon>
        <taxon>Suessiaceae</taxon>
        <taxon>Polarella</taxon>
    </lineage>
</organism>
<sequence>MLASSYAKFSLPSLAEGFDEVRYEWLGEGEAGDHLRKWILQQKERLVVEGLTPGPWFASKIKAWKEARTSFRHAEFSARAKSDPTLLDLASSSDLSAVKDVHDADGSGMPVYAGFKYEDWLLLSWRYELHLLVHSFASDVADPDRPGIPEDHVAHYFSVYFETKLEPRARLGVDGLDAVVKLLREPVVLSEVRADYRILKSELDKDTPIEAFVLGVEAFRRDRNRRIEAGDESAQLSFPKPQAKQAPHRRAPPAQPALHPVKAKPPAKAPGDFNSTGALGPAATRSPPWKRPEVPETTTTC</sequence>
<reference evidence="2" key="1">
    <citation type="submission" date="2021-02" db="EMBL/GenBank/DDBJ databases">
        <authorList>
            <person name="Dougan E. K."/>
            <person name="Rhodes N."/>
            <person name="Thang M."/>
            <person name="Chan C."/>
        </authorList>
    </citation>
    <scope>NUCLEOTIDE SEQUENCE</scope>
</reference>
<dbReference type="OrthoDB" id="448564at2759"/>
<dbReference type="AlphaFoldDB" id="A0A813G7S5"/>